<keyword evidence="2" id="KW-0808">Transferase</keyword>
<dbReference type="InterPro" id="IPR050644">
    <property type="entry name" value="PG_Glycine_Bridge_Synth"/>
</dbReference>
<feature type="domain" description="BioF2-like acetyltransferase" evidence="7">
    <location>
        <begin position="150"/>
        <end position="281"/>
    </location>
</feature>
<dbReference type="PROSITE" id="PS51191">
    <property type="entry name" value="FEMABX"/>
    <property type="match status" value="1"/>
</dbReference>
<keyword evidence="5" id="KW-0012">Acyltransferase</keyword>
<gene>
    <name evidence="8" type="ORF">JOF36_002048</name>
</gene>
<accession>A0ABS4VR06</accession>
<name>A0ABS4VR06_9PSEU</name>
<dbReference type="SUPFAM" id="SSF55729">
    <property type="entry name" value="Acyl-CoA N-acyltransferases (Nat)"/>
    <property type="match status" value="1"/>
</dbReference>
<dbReference type="InterPro" id="IPR003447">
    <property type="entry name" value="FEMABX"/>
</dbReference>
<keyword evidence="6" id="KW-0961">Cell wall biogenesis/degradation</keyword>
<dbReference type="InterPro" id="IPR016181">
    <property type="entry name" value="Acyl_CoA_acyltransferase"/>
</dbReference>
<dbReference type="InterPro" id="IPR038740">
    <property type="entry name" value="BioF2-like_GNAT_dom"/>
</dbReference>
<evidence type="ECO:0000313" key="9">
    <source>
        <dbReference type="Proteomes" id="UP001519295"/>
    </source>
</evidence>
<dbReference type="PANTHER" id="PTHR36174:SF1">
    <property type="entry name" value="LIPID II:GLYCINE GLYCYLTRANSFERASE"/>
    <property type="match status" value="1"/>
</dbReference>
<dbReference type="Proteomes" id="UP001519295">
    <property type="component" value="Unassembled WGS sequence"/>
</dbReference>
<reference evidence="8 9" key="1">
    <citation type="submission" date="2021-03" db="EMBL/GenBank/DDBJ databases">
        <title>Sequencing the genomes of 1000 actinobacteria strains.</title>
        <authorList>
            <person name="Klenk H.-P."/>
        </authorList>
    </citation>
    <scope>NUCLEOTIDE SEQUENCE [LARGE SCALE GENOMIC DNA]</scope>
    <source>
        <strain evidence="8 9">DSM 45256</strain>
    </source>
</reference>
<dbReference type="EMBL" id="JAGINU010000001">
    <property type="protein sequence ID" value="MBP2366352.1"/>
    <property type="molecule type" value="Genomic_DNA"/>
</dbReference>
<evidence type="ECO:0000256" key="3">
    <source>
        <dbReference type="ARBA" id="ARBA00022960"/>
    </source>
</evidence>
<keyword evidence="4" id="KW-0573">Peptidoglycan synthesis</keyword>
<evidence type="ECO:0000256" key="5">
    <source>
        <dbReference type="ARBA" id="ARBA00023315"/>
    </source>
</evidence>
<evidence type="ECO:0000256" key="6">
    <source>
        <dbReference type="ARBA" id="ARBA00023316"/>
    </source>
</evidence>
<evidence type="ECO:0000256" key="2">
    <source>
        <dbReference type="ARBA" id="ARBA00022679"/>
    </source>
</evidence>
<dbReference type="RefSeq" id="WP_210026393.1">
    <property type="nucleotide sequence ID" value="NZ_JAGINU010000001.1"/>
</dbReference>
<evidence type="ECO:0000313" key="8">
    <source>
        <dbReference type="EMBL" id="MBP2366352.1"/>
    </source>
</evidence>
<comment type="caution">
    <text evidence="8">The sequence shown here is derived from an EMBL/GenBank/DDBJ whole genome shotgun (WGS) entry which is preliminary data.</text>
</comment>
<dbReference type="Gene3D" id="3.40.630.30">
    <property type="match status" value="1"/>
</dbReference>
<comment type="similarity">
    <text evidence="1">Belongs to the FemABX family.</text>
</comment>
<proteinExistence type="inferred from homology"/>
<evidence type="ECO:0000259" key="7">
    <source>
        <dbReference type="Pfam" id="PF13480"/>
    </source>
</evidence>
<keyword evidence="3" id="KW-0133">Cell shape</keyword>
<dbReference type="Pfam" id="PF13480">
    <property type="entry name" value="Acetyltransf_6"/>
    <property type="match status" value="1"/>
</dbReference>
<dbReference type="PANTHER" id="PTHR36174">
    <property type="entry name" value="LIPID II:GLYCINE GLYCYLTRANSFERASE"/>
    <property type="match status" value="1"/>
</dbReference>
<keyword evidence="9" id="KW-1185">Reference proteome</keyword>
<organism evidence="8 9">
    <name type="scientific">Pseudonocardia parietis</name>
    <dbReference type="NCBI Taxonomy" id="570936"/>
    <lineage>
        <taxon>Bacteria</taxon>
        <taxon>Bacillati</taxon>
        <taxon>Actinomycetota</taxon>
        <taxon>Actinomycetes</taxon>
        <taxon>Pseudonocardiales</taxon>
        <taxon>Pseudonocardiaceae</taxon>
        <taxon>Pseudonocardia</taxon>
    </lineage>
</organism>
<sequence>MTVRVEQVDPRTDPGWQELAAHGDLFTAPPWLSAVCDHYGFAPEARLARDRHGAPAAGLAWVDVDDVRGRRRLGLPFSDRGDPVIRPGPDADDAWAAVSAGVCGGSGPPFTLRCLDTSIAARDERFAVVGEAAWHVTPLAPPEDLHRLLRPQVRRNLATAQRNGLRVVLRDDLSAVAEYHRLHLRLRKTKYRLLAQPLEFFEQVWKAFAPHGGIRVGLVDIGGPPIAGAIYLVWQDTVYYKFGASASEHLPLRPNEALHWACLRWAADQGLSAMDWGLSDLDQPGLVRFKRGWATREQHIRTLRPHGTVPPHGPVDGLLGDLTRLLTGPEVPDCVTDQAGALLYRYFC</sequence>
<protein>
    <submittedName>
        <fullName evidence="8">CelD/BcsL family acetyltransferase involved in cellulose biosynthesis</fullName>
    </submittedName>
</protein>
<evidence type="ECO:0000256" key="4">
    <source>
        <dbReference type="ARBA" id="ARBA00022984"/>
    </source>
</evidence>
<evidence type="ECO:0000256" key="1">
    <source>
        <dbReference type="ARBA" id="ARBA00009943"/>
    </source>
</evidence>